<feature type="domain" description="N-acetyltransferase" evidence="2">
    <location>
        <begin position="1"/>
        <end position="189"/>
    </location>
</feature>
<dbReference type="EMBL" id="FOPI01000029">
    <property type="protein sequence ID" value="SFG50797.1"/>
    <property type="molecule type" value="Genomic_DNA"/>
</dbReference>
<dbReference type="Pfam" id="PF00583">
    <property type="entry name" value="Acetyltransf_1"/>
    <property type="match status" value="1"/>
</dbReference>
<name>A0A1I2SIS5_9LACO</name>
<organism evidence="3 4">
    <name type="scientific">Ligilactobacillus ruminis DSM 20403 = NBRC 102161</name>
    <dbReference type="NCBI Taxonomy" id="1423798"/>
    <lineage>
        <taxon>Bacteria</taxon>
        <taxon>Bacillati</taxon>
        <taxon>Bacillota</taxon>
        <taxon>Bacilli</taxon>
        <taxon>Lactobacillales</taxon>
        <taxon>Lactobacillaceae</taxon>
        <taxon>Ligilactobacillus</taxon>
    </lineage>
</organism>
<evidence type="ECO:0000313" key="4">
    <source>
        <dbReference type="Proteomes" id="UP000182635"/>
    </source>
</evidence>
<dbReference type="AlphaFoldDB" id="A0A1I2SIS5"/>
<gene>
    <name evidence="3" type="ORF">SAMN02910432_01640</name>
</gene>
<protein>
    <recommendedName>
        <fullName evidence="2">N-acetyltransferase domain-containing protein</fullName>
    </recommendedName>
</protein>
<keyword evidence="1" id="KW-0808">Transferase</keyword>
<proteinExistence type="predicted"/>
<dbReference type="GO" id="GO:0008080">
    <property type="term" value="F:N-acetyltransferase activity"/>
    <property type="evidence" value="ECO:0007669"/>
    <property type="project" value="InterPro"/>
</dbReference>
<dbReference type="RefSeq" id="WP_046922284.1">
    <property type="nucleotide sequence ID" value="NZ_AYYL01000041.1"/>
</dbReference>
<dbReference type="InterPro" id="IPR016181">
    <property type="entry name" value="Acyl_CoA_acyltransferase"/>
</dbReference>
<dbReference type="InterPro" id="IPR000182">
    <property type="entry name" value="GNAT_dom"/>
</dbReference>
<dbReference type="InterPro" id="IPR050769">
    <property type="entry name" value="NAT_camello-type"/>
</dbReference>
<dbReference type="OrthoDB" id="5319888at2"/>
<evidence type="ECO:0000313" key="3">
    <source>
        <dbReference type="EMBL" id="SFG50797.1"/>
    </source>
</evidence>
<dbReference type="PANTHER" id="PTHR13947">
    <property type="entry name" value="GNAT FAMILY N-ACETYLTRANSFERASE"/>
    <property type="match status" value="1"/>
</dbReference>
<sequence length="189" mass="21338">MIIRQAEEDDAQQIMALFHIILKEMEVPLLKQADDKKLCKALERSFETPECRKTLAQIIVADVSGKVAGIAFGYPNENEHKVDSLLCRFFPSVGLQKRDSVYDQDDSELPDEWYLDSLVVSPKYRGCGIGTALLKALPKVAHKRNKARIGLDVDVKNTKAEHLYRHLGFKGSSTCLIDSHEYKHLQIAV</sequence>
<evidence type="ECO:0000256" key="1">
    <source>
        <dbReference type="ARBA" id="ARBA00022679"/>
    </source>
</evidence>
<dbReference type="Proteomes" id="UP000182635">
    <property type="component" value="Unassembled WGS sequence"/>
</dbReference>
<evidence type="ECO:0000259" key="2">
    <source>
        <dbReference type="PROSITE" id="PS51186"/>
    </source>
</evidence>
<accession>A0A1I2SIS5</accession>
<dbReference type="CDD" id="cd04301">
    <property type="entry name" value="NAT_SF"/>
    <property type="match status" value="1"/>
</dbReference>
<dbReference type="PROSITE" id="PS51186">
    <property type="entry name" value="GNAT"/>
    <property type="match status" value="1"/>
</dbReference>
<reference evidence="4" key="1">
    <citation type="submission" date="2016-10" db="EMBL/GenBank/DDBJ databases">
        <authorList>
            <person name="Varghese N."/>
            <person name="Submissions S."/>
        </authorList>
    </citation>
    <scope>NUCLEOTIDE SEQUENCE [LARGE SCALE GENOMIC DNA]</scope>
    <source>
        <strain evidence="4">DSM 20403</strain>
    </source>
</reference>
<dbReference type="SUPFAM" id="SSF55729">
    <property type="entry name" value="Acyl-CoA N-acyltransferases (Nat)"/>
    <property type="match status" value="1"/>
</dbReference>
<dbReference type="Gene3D" id="3.40.630.30">
    <property type="match status" value="1"/>
</dbReference>
<dbReference type="PANTHER" id="PTHR13947:SF37">
    <property type="entry name" value="LD18367P"/>
    <property type="match status" value="1"/>
</dbReference>